<dbReference type="KEGG" id="dce:O6P33_06525"/>
<dbReference type="RefSeq" id="WP_269819388.1">
    <property type="nucleotide sequence ID" value="NZ_CP114976.1"/>
</dbReference>
<reference evidence="2 3" key="1">
    <citation type="submission" date="2022-12" db="EMBL/GenBank/DDBJ databases">
        <title>Coexistence and Characterization of a Novel Tigecycline Resistance gene tet(X) variant and blaNDM-1 in a Pseudomonas caeni Isolate of Chicken Origin.</title>
        <authorList>
            <person name="Lu X."/>
            <person name="Zhang L."/>
            <person name="Li R."/>
            <person name="Wang Z."/>
        </authorList>
    </citation>
    <scope>NUCLEOTIDE SEQUENCE [LARGE SCALE GENOMIC DNA]</scope>
    <source>
        <strain evidence="2 3">CE14</strain>
    </source>
</reference>
<dbReference type="AlphaFoldDB" id="A0AAE9VQJ8"/>
<dbReference type="EMBL" id="CP114976">
    <property type="protein sequence ID" value="WBE26466.1"/>
    <property type="molecule type" value="Genomic_DNA"/>
</dbReference>
<dbReference type="Pfam" id="PF14316">
    <property type="entry name" value="DUF4381"/>
    <property type="match status" value="1"/>
</dbReference>
<organism evidence="2 3">
    <name type="scientific">Denitrificimonas caeni</name>
    <dbReference type="NCBI Taxonomy" id="521720"/>
    <lineage>
        <taxon>Bacteria</taxon>
        <taxon>Pseudomonadati</taxon>
        <taxon>Pseudomonadota</taxon>
        <taxon>Gammaproteobacteria</taxon>
        <taxon>Pseudomonadales</taxon>
        <taxon>Pseudomonadaceae</taxon>
        <taxon>Denitrificimonas</taxon>
    </lineage>
</organism>
<accession>A0AAE9VQJ8</accession>
<dbReference type="InterPro" id="IPR025489">
    <property type="entry name" value="DUF4381"/>
</dbReference>
<evidence type="ECO:0000313" key="3">
    <source>
        <dbReference type="Proteomes" id="UP001212189"/>
    </source>
</evidence>
<keyword evidence="1" id="KW-0812">Transmembrane</keyword>
<gene>
    <name evidence="2" type="ORF">O6P33_06525</name>
</gene>
<sequence>MISPEQLQPIILPPAVSWWPPALGWWLVLLLLLFLGGAWYYRAQIHPQRIQPANDDPLRDSALQQLQALNKPFDGQHAGPWLQQLNQLLKRICAARYPDFTSHTLSGREWLAFLDSRCPAAGLSRWMILVQGAYQPNCTLDDKSIMQLEQAIDTWIRKHV</sequence>
<name>A0AAE9VQJ8_9GAMM</name>
<keyword evidence="1" id="KW-1133">Transmembrane helix</keyword>
<dbReference type="Proteomes" id="UP001212189">
    <property type="component" value="Chromosome"/>
</dbReference>
<protein>
    <submittedName>
        <fullName evidence="2">DUF4381 domain-containing protein</fullName>
    </submittedName>
</protein>
<evidence type="ECO:0000256" key="1">
    <source>
        <dbReference type="SAM" id="Phobius"/>
    </source>
</evidence>
<evidence type="ECO:0000313" key="2">
    <source>
        <dbReference type="EMBL" id="WBE26466.1"/>
    </source>
</evidence>
<proteinExistence type="predicted"/>
<keyword evidence="3" id="KW-1185">Reference proteome</keyword>
<keyword evidence="1" id="KW-0472">Membrane</keyword>
<feature type="transmembrane region" description="Helical" evidence="1">
    <location>
        <begin position="23"/>
        <end position="41"/>
    </location>
</feature>